<gene>
    <name evidence="1" type="ORF">IAC23_07785</name>
</gene>
<dbReference type="EMBL" id="JADIMO010000097">
    <property type="protein sequence ID" value="MBO8445575.1"/>
    <property type="molecule type" value="Genomic_DNA"/>
</dbReference>
<protein>
    <submittedName>
        <fullName evidence="1">Uncharacterized protein</fullName>
    </submittedName>
</protein>
<proteinExistence type="predicted"/>
<sequence>MSVVTANAQQYDDVVYLKNGSVIKGMIVEQIPNESLKIQTRDGSLIVCDMDDVEKMTKELADGKRFPSAGFNKPKGYFGLVEVTVPTVILGSDFGFTMVNGYRVVPQFAVGVGVGLKYCAFDGGLFMPLYLHLRSDFLNRSVSPYLALDMGYNVSVSYYSYSGPMISPSLGVSYNVGRFRMTTGLEVMLSPLVELNFKVGFSF</sequence>
<dbReference type="AlphaFoldDB" id="A0A9D9H906"/>
<name>A0A9D9H906_9BACT</name>
<evidence type="ECO:0000313" key="2">
    <source>
        <dbReference type="Proteomes" id="UP000823619"/>
    </source>
</evidence>
<dbReference type="Proteomes" id="UP000823619">
    <property type="component" value="Unassembled WGS sequence"/>
</dbReference>
<comment type="caution">
    <text evidence="1">The sequence shown here is derived from an EMBL/GenBank/DDBJ whole genome shotgun (WGS) entry which is preliminary data.</text>
</comment>
<reference evidence="1" key="2">
    <citation type="journal article" date="2021" name="PeerJ">
        <title>Extensive microbial diversity within the chicken gut microbiome revealed by metagenomics and culture.</title>
        <authorList>
            <person name="Gilroy R."/>
            <person name="Ravi A."/>
            <person name="Getino M."/>
            <person name="Pursley I."/>
            <person name="Horton D.L."/>
            <person name="Alikhan N.F."/>
            <person name="Baker D."/>
            <person name="Gharbi K."/>
            <person name="Hall N."/>
            <person name="Watson M."/>
            <person name="Adriaenssens E.M."/>
            <person name="Foster-Nyarko E."/>
            <person name="Jarju S."/>
            <person name="Secka A."/>
            <person name="Antonio M."/>
            <person name="Oren A."/>
            <person name="Chaudhuri R.R."/>
            <person name="La Ragione R."/>
            <person name="Hildebrand F."/>
            <person name="Pallen M.J."/>
        </authorList>
    </citation>
    <scope>NUCLEOTIDE SEQUENCE</scope>
    <source>
        <strain evidence="1">D5-748</strain>
    </source>
</reference>
<accession>A0A9D9H906</accession>
<evidence type="ECO:0000313" key="1">
    <source>
        <dbReference type="EMBL" id="MBO8445575.1"/>
    </source>
</evidence>
<reference evidence="1" key="1">
    <citation type="submission" date="2020-10" db="EMBL/GenBank/DDBJ databases">
        <authorList>
            <person name="Gilroy R."/>
        </authorList>
    </citation>
    <scope>NUCLEOTIDE SEQUENCE</scope>
    <source>
        <strain evidence="1">D5-748</strain>
    </source>
</reference>
<organism evidence="1 2">
    <name type="scientific">Candidatus Cryptobacteroides merdavium</name>
    <dbReference type="NCBI Taxonomy" id="2840769"/>
    <lineage>
        <taxon>Bacteria</taxon>
        <taxon>Pseudomonadati</taxon>
        <taxon>Bacteroidota</taxon>
        <taxon>Bacteroidia</taxon>
        <taxon>Bacteroidales</taxon>
        <taxon>Candidatus Cryptobacteroides</taxon>
    </lineage>
</organism>